<dbReference type="EMBL" id="AMXI01000365">
    <property type="protein sequence ID" value="EKN42458.1"/>
    <property type="molecule type" value="Genomic_DNA"/>
</dbReference>
<evidence type="ECO:0000313" key="2">
    <source>
        <dbReference type="Proteomes" id="UP000011944"/>
    </source>
</evidence>
<feature type="non-terminal residue" evidence="1">
    <location>
        <position position="1"/>
    </location>
</feature>
<dbReference type="AlphaFoldDB" id="M1ZYB8"/>
<gene>
    <name evidence="1" type="ORF">CFSAN001627_06615</name>
</gene>
<organism evidence="1 2">
    <name type="scientific">Clostridium botulinum CFSAN001627</name>
    <dbReference type="NCBI Taxonomy" id="1232189"/>
    <lineage>
        <taxon>Bacteria</taxon>
        <taxon>Bacillati</taxon>
        <taxon>Bacillota</taxon>
        <taxon>Clostridia</taxon>
        <taxon>Eubacteriales</taxon>
        <taxon>Clostridiaceae</taxon>
        <taxon>Clostridium</taxon>
    </lineage>
</organism>
<proteinExistence type="predicted"/>
<evidence type="ECO:0000313" key="1">
    <source>
        <dbReference type="EMBL" id="EKN42458.1"/>
    </source>
</evidence>
<comment type="caution">
    <text evidence="1">The sequence shown here is derived from an EMBL/GenBank/DDBJ whole genome shotgun (WGS) entry which is preliminary data.</text>
</comment>
<protein>
    <submittedName>
        <fullName evidence="1">Bacteriophage endolysin</fullName>
    </submittedName>
</protein>
<sequence length="35" mass="4087">KYTKARAIFIECYLCDDSRDMNRFNAKNMANAIAK</sequence>
<reference evidence="1 2" key="1">
    <citation type="submission" date="2012-10" db="EMBL/GenBank/DDBJ databases">
        <authorList>
            <person name="Strain E.A."/>
            <person name="Brown E."/>
            <person name="Allard M.W."/>
            <person name="Gonzalez-Escalona N."/>
            <person name="Timme R."/>
        </authorList>
    </citation>
    <scope>NUCLEOTIDE SEQUENCE [LARGE SCALE GENOMIC DNA]</scope>
    <source>
        <strain evidence="1 2">CFSAN001627</strain>
    </source>
</reference>
<accession>M1ZYB8</accession>
<reference evidence="1 2" key="2">
    <citation type="submission" date="2013-03" db="EMBL/GenBank/DDBJ databases">
        <title>Diversity in Clostridium botulinum.</title>
        <authorList>
            <person name="Timme R.E."/>
            <person name="Allard M."/>
            <person name="Luo Y."/>
            <person name="Strain E."/>
            <person name="Gonzalez-Escalona N."/>
            <person name="Brown E."/>
        </authorList>
    </citation>
    <scope>NUCLEOTIDE SEQUENCE [LARGE SCALE GENOMIC DNA]</scope>
    <source>
        <strain evidence="1 2">CFSAN001627</strain>
    </source>
</reference>
<dbReference type="Proteomes" id="UP000011944">
    <property type="component" value="Unassembled WGS sequence"/>
</dbReference>
<name>M1ZYB8_CLOBO</name>